<name>A0A5C7XLH1_9MYCO</name>
<proteinExistence type="predicted"/>
<dbReference type="InterPro" id="IPR029068">
    <property type="entry name" value="Glyas_Bleomycin-R_OHBP_Dase"/>
</dbReference>
<evidence type="ECO:0000313" key="3">
    <source>
        <dbReference type="EMBL" id="TXI50144.1"/>
    </source>
</evidence>
<comment type="caution">
    <text evidence="3">The sequence shown here is derived from an EMBL/GenBank/DDBJ whole genome shotgun (WGS) entry which is preliminary data.</text>
</comment>
<accession>A0A5C7XLH1</accession>
<keyword evidence="4" id="KW-1185">Reference proteome</keyword>
<dbReference type="InterPro" id="IPR009725">
    <property type="entry name" value="3_dmu_93_MTrfase"/>
</dbReference>
<protein>
    <submittedName>
        <fullName evidence="3">VOC family protein</fullName>
    </submittedName>
</protein>
<evidence type="ECO:0000313" key="2">
    <source>
        <dbReference type="EMBL" id="OQZ99784.1"/>
    </source>
</evidence>
<sequence length="127" mass="13518">MTRIRPFLMFQGGTAAAAIEMYLAAIPGASVVSSTPHPEPATGIMLAELDLAGLRVLVSDSAIDHGFDFTPSSSLFVDVADRAELERLVAELGEGGTTLMPLGDYGFSTAFAWLNDRFGVSWQLNLP</sequence>
<reference evidence="2 4" key="1">
    <citation type="submission" date="2016-12" db="EMBL/GenBank/DDBJ databases">
        <title>The new phylogeny of genus Mycobacterium.</title>
        <authorList>
            <person name="Tortoli E."/>
            <person name="Trovato A."/>
            <person name="Cirillo D.M."/>
        </authorList>
    </citation>
    <scope>NUCLEOTIDE SEQUENCE [LARGE SCALE GENOMIC DNA]</scope>
    <source>
        <strain evidence="2 4">DSM 44942</strain>
    </source>
</reference>
<evidence type="ECO:0000313" key="4">
    <source>
        <dbReference type="Proteomes" id="UP000192327"/>
    </source>
</evidence>
<dbReference type="EMBL" id="SSGD01000162">
    <property type="protein sequence ID" value="TXI50144.1"/>
    <property type="molecule type" value="Genomic_DNA"/>
</dbReference>
<dbReference type="Gene3D" id="3.30.720.110">
    <property type="match status" value="1"/>
</dbReference>
<dbReference type="Gene3D" id="3.30.720.100">
    <property type="match status" value="1"/>
</dbReference>
<dbReference type="PANTHER" id="PTHR33990">
    <property type="entry name" value="PROTEIN YJDN-RELATED"/>
    <property type="match status" value="1"/>
</dbReference>
<dbReference type="EMBL" id="MVHH01000010">
    <property type="protein sequence ID" value="OQZ99784.1"/>
    <property type="molecule type" value="Genomic_DNA"/>
</dbReference>
<dbReference type="PIRSF" id="PIRSF021700">
    <property type="entry name" value="3_dmu_93_MTrfase"/>
    <property type="match status" value="1"/>
</dbReference>
<dbReference type="SUPFAM" id="SSF54593">
    <property type="entry name" value="Glyoxalase/Bleomycin resistance protein/Dihydroxybiphenyl dioxygenase"/>
    <property type="match status" value="1"/>
</dbReference>
<dbReference type="Pfam" id="PF06983">
    <property type="entry name" value="3-dmu-9_3-mt"/>
    <property type="match status" value="1"/>
</dbReference>
<evidence type="ECO:0000313" key="5">
    <source>
        <dbReference type="Proteomes" id="UP000321797"/>
    </source>
</evidence>
<dbReference type="RefSeq" id="WP_082103978.1">
    <property type="nucleotide sequence ID" value="NZ_JACKUJ010000047.1"/>
</dbReference>
<dbReference type="CDD" id="cd06588">
    <property type="entry name" value="PhnB_like"/>
    <property type="match status" value="1"/>
</dbReference>
<dbReference type="Proteomes" id="UP000192327">
    <property type="component" value="Unassembled WGS sequence"/>
</dbReference>
<dbReference type="InterPro" id="IPR028973">
    <property type="entry name" value="PhnB-like"/>
</dbReference>
<dbReference type="PANTHER" id="PTHR33990:SF4">
    <property type="entry name" value="PHNB-LIKE DOMAIN-CONTAINING PROTEIN"/>
    <property type="match status" value="1"/>
</dbReference>
<gene>
    <name evidence="2" type="ORF">BST15_06900</name>
    <name evidence="3" type="ORF">E6Q54_21910</name>
</gene>
<reference evidence="3 5" key="2">
    <citation type="submission" date="2018-09" db="EMBL/GenBank/DDBJ databases">
        <title>Metagenome Assembled Genomes from an Advanced Water Purification Facility.</title>
        <authorList>
            <person name="Stamps B.W."/>
            <person name="Spear J.R."/>
        </authorList>
    </citation>
    <scope>NUCLEOTIDE SEQUENCE [LARGE SCALE GENOMIC DNA]</scope>
    <source>
        <strain evidence="3">Bin_29_2</strain>
    </source>
</reference>
<feature type="domain" description="PhnB-like" evidence="1">
    <location>
        <begin position="3"/>
        <end position="124"/>
    </location>
</feature>
<dbReference type="OrthoDB" id="9795306at2"/>
<dbReference type="Proteomes" id="UP000321797">
    <property type="component" value="Unassembled WGS sequence"/>
</dbReference>
<organism evidence="3 5">
    <name type="scientific">Mycolicibacter arupensis</name>
    <dbReference type="NCBI Taxonomy" id="342002"/>
    <lineage>
        <taxon>Bacteria</taxon>
        <taxon>Bacillati</taxon>
        <taxon>Actinomycetota</taxon>
        <taxon>Actinomycetes</taxon>
        <taxon>Mycobacteriales</taxon>
        <taxon>Mycobacteriaceae</taxon>
        <taxon>Mycolicibacter</taxon>
    </lineage>
</organism>
<evidence type="ECO:0000259" key="1">
    <source>
        <dbReference type="Pfam" id="PF06983"/>
    </source>
</evidence>
<dbReference type="AlphaFoldDB" id="A0A5C7XLH1"/>